<evidence type="ECO:0000313" key="3">
    <source>
        <dbReference type="Proteomes" id="UP000680866"/>
    </source>
</evidence>
<dbReference type="KEGG" id="pry:Prubr_70470"/>
<accession>A0A810N9E9</accession>
<dbReference type="InterPro" id="IPR037883">
    <property type="entry name" value="Knr4/Smi1-like_sf"/>
</dbReference>
<proteinExistence type="predicted"/>
<dbReference type="EMBL" id="AP023359">
    <property type="protein sequence ID" value="BCJ70026.1"/>
    <property type="molecule type" value="Genomic_DNA"/>
</dbReference>
<sequence length="143" mass="16169">MSAIYREQEPPAPSDRLDLLERRLGRPLPADYRRYLTESDGGWLADNTGAVKNIFGVGDVPDSASLWEVLDVYRHRVPAWLLPVADDEYGNLICLSLRDTDLGTVWFWDHEEEAGDGAPAEDNIAVRAGSWEQFLETLRPVDR</sequence>
<dbReference type="SMART" id="SM00860">
    <property type="entry name" value="SMI1_KNR4"/>
    <property type="match status" value="1"/>
</dbReference>
<dbReference type="Gene3D" id="3.40.1580.10">
    <property type="entry name" value="SMI1/KNR4-like"/>
    <property type="match status" value="1"/>
</dbReference>
<dbReference type="Proteomes" id="UP000680866">
    <property type="component" value="Chromosome"/>
</dbReference>
<feature type="domain" description="Knr4/Smi1-like" evidence="1">
    <location>
        <begin position="11"/>
        <end position="137"/>
    </location>
</feature>
<dbReference type="Pfam" id="PF09346">
    <property type="entry name" value="SMI1_KNR4"/>
    <property type="match status" value="1"/>
</dbReference>
<evidence type="ECO:0000313" key="2">
    <source>
        <dbReference type="EMBL" id="BCJ70026.1"/>
    </source>
</evidence>
<keyword evidence="3" id="KW-1185">Reference proteome</keyword>
<reference evidence="2" key="1">
    <citation type="submission" date="2020-08" db="EMBL/GenBank/DDBJ databases">
        <title>Whole genome shotgun sequence of Polymorphospora rubra NBRC 101157.</title>
        <authorList>
            <person name="Komaki H."/>
            <person name="Tamura T."/>
        </authorList>
    </citation>
    <scope>NUCLEOTIDE SEQUENCE</scope>
    <source>
        <strain evidence="2">NBRC 101157</strain>
    </source>
</reference>
<organism evidence="2 3">
    <name type="scientific">Polymorphospora rubra</name>
    <dbReference type="NCBI Taxonomy" id="338584"/>
    <lineage>
        <taxon>Bacteria</taxon>
        <taxon>Bacillati</taxon>
        <taxon>Actinomycetota</taxon>
        <taxon>Actinomycetes</taxon>
        <taxon>Micromonosporales</taxon>
        <taxon>Micromonosporaceae</taxon>
        <taxon>Polymorphospora</taxon>
    </lineage>
</organism>
<dbReference type="InterPro" id="IPR018958">
    <property type="entry name" value="Knr4/Smi1-like_dom"/>
</dbReference>
<dbReference type="RefSeq" id="WP_212819680.1">
    <property type="nucleotide sequence ID" value="NZ_AP023359.1"/>
</dbReference>
<evidence type="ECO:0000259" key="1">
    <source>
        <dbReference type="SMART" id="SM00860"/>
    </source>
</evidence>
<protein>
    <recommendedName>
        <fullName evidence="1">Knr4/Smi1-like domain-containing protein</fullName>
    </recommendedName>
</protein>
<dbReference type="SUPFAM" id="SSF160631">
    <property type="entry name" value="SMI1/KNR4-like"/>
    <property type="match status" value="1"/>
</dbReference>
<name>A0A810N9E9_9ACTN</name>
<gene>
    <name evidence="2" type="ORF">Prubr_70470</name>
</gene>
<dbReference type="AlphaFoldDB" id="A0A810N9E9"/>